<reference evidence="1 2" key="1">
    <citation type="submission" date="2018-11" db="EMBL/GenBank/DDBJ databases">
        <title>Microbial catabolism of amino acid.</title>
        <authorList>
            <person name="Hibi M."/>
            <person name="Ogawa J."/>
        </authorList>
    </citation>
    <scope>NUCLEOTIDE SEQUENCE [LARGE SCALE GENOMIC DNA]</scope>
    <source>
        <strain evidence="1 2">C31-06</strain>
    </source>
</reference>
<dbReference type="Proteomes" id="UP000287519">
    <property type="component" value="Unassembled WGS sequence"/>
</dbReference>
<keyword evidence="2" id="KW-1185">Reference proteome</keyword>
<evidence type="ECO:0000313" key="2">
    <source>
        <dbReference type="Proteomes" id="UP000287519"/>
    </source>
</evidence>
<keyword evidence="1" id="KW-0808">Transferase</keyword>
<dbReference type="OrthoDB" id="3568381at2"/>
<gene>
    <name evidence="1" type="ORF">Rhow_005200</name>
</gene>
<dbReference type="InterPro" id="IPR036390">
    <property type="entry name" value="WH_DNA-bd_sf"/>
</dbReference>
<comment type="caution">
    <text evidence="1">The sequence shown here is derived from an EMBL/GenBank/DDBJ whole genome shotgun (WGS) entry which is preliminary data.</text>
</comment>
<dbReference type="AlphaFoldDB" id="A0A402CD63"/>
<dbReference type="Pfam" id="PF13412">
    <property type="entry name" value="HTH_24"/>
    <property type="match status" value="1"/>
</dbReference>
<dbReference type="InterPro" id="IPR036388">
    <property type="entry name" value="WH-like_DNA-bd_sf"/>
</dbReference>
<dbReference type="GO" id="GO:0016301">
    <property type="term" value="F:kinase activity"/>
    <property type="evidence" value="ECO:0007669"/>
    <property type="project" value="UniProtKB-KW"/>
</dbReference>
<dbReference type="Gene3D" id="1.10.10.10">
    <property type="entry name" value="Winged helix-like DNA-binding domain superfamily/Winged helix DNA-binding domain"/>
    <property type="match status" value="1"/>
</dbReference>
<dbReference type="EMBL" id="BHYM01000045">
    <property type="protein sequence ID" value="GCE41541.1"/>
    <property type="molecule type" value="Genomic_DNA"/>
</dbReference>
<organism evidence="1 2">
    <name type="scientific">Rhodococcus wratislaviensis</name>
    <name type="common">Tsukamurella wratislaviensis</name>
    <dbReference type="NCBI Taxonomy" id="44752"/>
    <lineage>
        <taxon>Bacteria</taxon>
        <taxon>Bacillati</taxon>
        <taxon>Actinomycetota</taxon>
        <taxon>Actinomycetes</taxon>
        <taxon>Mycobacteriales</taxon>
        <taxon>Nocardiaceae</taxon>
        <taxon>Rhodococcus</taxon>
    </lineage>
</organism>
<dbReference type="SUPFAM" id="SSF46785">
    <property type="entry name" value="Winged helix' DNA-binding domain"/>
    <property type="match status" value="1"/>
</dbReference>
<sequence>MNDKLQILQLVRLRGRTTAADVAASTGLSTDSVDSVVRELCDAGLVQDLRGRLKLTGDGRVELTELIAAEREDVDQAQMSTAYHDFSSVNATFKQVVTDWQLVGEDKPNDHTDAAYDAAVVSRLEGVHTDFRPLLGRLTELAPRLTMYPARFDAALTKIRDGDHSWLARPLIDSYHTAWFELHEDLIGLAGLTRAEEAAAGRAQ</sequence>
<evidence type="ECO:0000313" key="1">
    <source>
        <dbReference type="EMBL" id="GCE41541.1"/>
    </source>
</evidence>
<protein>
    <submittedName>
        <fullName evidence="1">Pyruvate,phosphate dikinase</fullName>
    </submittedName>
</protein>
<dbReference type="RefSeq" id="WP_124393613.1">
    <property type="nucleotide sequence ID" value="NZ_BHYM01000045.1"/>
</dbReference>
<proteinExistence type="predicted"/>
<accession>A0A402CD63</accession>
<keyword evidence="1" id="KW-0418">Kinase</keyword>
<keyword evidence="1" id="KW-0670">Pyruvate</keyword>
<name>A0A402CD63_RHOWR</name>